<keyword evidence="4" id="KW-1185">Reference proteome</keyword>
<evidence type="ECO:0000256" key="1">
    <source>
        <dbReference type="SAM" id="MobiDB-lite"/>
    </source>
</evidence>
<gene>
    <name evidence="3" type="ORF">I4X03_014455</name>
</gene>
<accession>A0ABS7SR86</accession>
<evidence type="ECO:0000313" key="4">
    <source>
        <dbReference type="Proteomes" id="UP000809349"/>
    </source>
</evidence>
<protein>
    <recommendedName>
        <fullName evidence="5">Collagen-like protein</fullName>
    </recommendedName>
</protein>
<keyword evidence="2" id="KW-0812">Transmembrane</keyword>
<feature type="compositionally biased region" description="Low complexity" evidence="1">
    <location>
        <begin position="71"/>
        <end position="82"/>
    </location>
</feature>
<keyword evidence="2" id="KW-0472">Membrane</keyword>
<comment type="caution">
    <text evidence="3">The sequence shown here is derived from an EMBL/GenBank/DDBJ whole genome shotgun (WGS) entry which is preliminary data.</text>
</comment>
<dbReference type="EMBL" id="JAFBIL020000005">
    <property type="protein sequence ID" value="MBZ2208463.1"/>
    <property type="molecule type" value="Genomic_DNA"/>
</dbReference>
<organism evidence="3 4">
    <name type="scientific">Massilia soli</name>
    <dbReference type="NCBI Taxonomy" id="2792854"/>
    <lineage>
        <taxon>Bacteria</taxon>
        <taxon>Pseudomonadati</taxon>
        <taxon>Pseudomonadota</taxon>
        <taxon>Betaproteobacteria</taxon>
        <taxon>Burkholderiales</taxon>
        <taxon>Oxalobacteraceae</taxon>
        <taxon>Telluria group</taxon>
        <taxon>Massilia</taxon>
    </lineage>
</organism>
<name>A0ABS7SR86_9BURK</name>
<dbReference type="RefSeq" id="WP_267874058.1">
    <property type="nucleotide sequence ID" value="NZ_JAFBIL020000005.1"/>
</dbReference>
<feature type="compositionally biased region" description="Basic and acidic residues" evidence="1">
    <location>
        <begin position="53"/>
        <end position="65"/>
    </location>
</feature>
<feature type="transmembrane region" description="Helical" evidence="2">
    <location>
        <begin position="12"/>
        <end position="30"/>
    </location>
</feature>
<evidence type="ECO:0000313" key="3">
    <source>
        <dbReference type="EMBL" id="MBZ2208463.1"/>
    </source>
</evidence>
<dbReference type="Proteomes" id="UP000809349">
    <property type="component" value="Unassembled WGS sequence"/>
</dbReference>
<keyword evidence="2" id="KW-1133">Transmembrane helix</keyword>
<sequence>MKTAWSRWFWALLRIFLGVAAAMLVVAYIYPPVVERGPVGPAGAQGAAGADGVGEKGETGRRGPAGEDGDTGATGKTGAKGTNFWGGK</sequence>
<dbReference type="Pfam" id="PF01391">
    <property type="entry name" value="Collagen"/>
    <property type="match status" value="1"/>
</dbReference>
<evidence type="ECO:0000256" key="2">
    <source>
        <dbReference type="SAM" id="Phobius"/>
    </source>
</evidence>
<evidence type="ECO:0008006" key="5">
    <source>
        <dbReference type="Google" id="ProtNLM"/>
    </source>
</evidence>
<dbReference type="InterPro" id="IPR008160">
    <property type="entry name" value="Collagen"/>
</dbReference>
<proteinExistence type="predicted"/>
<feature type="compositionally biased region" description="Low complexity" evidence="1">
    <location>
        <begin position="40"/>
        <end position="50"/>
    </location>
</feature>
<feature type="region of interest" description="Disordered" evidence="1">
    <location>
        <begin position="40"/>
        <end position="88"/>
    </location>
</feature>
<reference evidence="3 4" key="1">
    <citation type="submission" date="2021-08" db="EMBL/GenBank/DDBJ databases">
        <title>Massilia sp. R798.</title>
        <authorList>
            <person name="Baek J.H."/>
            <person name="Jung H.S."/>
            <person name="Kim K.R."/>
            <person name="Jeon C.O."/>
        </authorList>
    </citation>
    <scope>NUCLEOTIDE SEQUENCE [LARGE SCALE GENOMIC DNA]</scope>
    <source>
        <strain evidence="3 4">R798</strain>
    </source>
</reference>